<evidence type="ECO:0000256" key="1">
    <source>
        <dbReference type="SAM" id="SignalP"/>
    </source>
</evidence>
<name>A0A914HZD7_GLORO</name>
<accession>A0A914HZD7</accession>
<feature type="signal peptide" evidence="1">
    <location>
        <begin position="1"/>
        <end position="20"/>
    </location>
</feature>
<organism evidence="2 3">
    <name type="scientific">Globodera rostochiensis</name>
    <name type="common">Golden nematode worm</name>
    <name type="synonym">Heterodera rostochiensis</name>
    <dbReference type="NCBI Taxonomy" id="31243"/>
    <lineage>
        <taxon>Eukaryota</taxon>
        <taxon>Metazoa</taxon>
        <taxon>Ecdysozoa</taxon>
        <taxon>Nematoda</taxon>
        <taxon>Chromadorea</taxon>
        <taxon>Rhabditida</taxon>
        <taxon>Tylenchina</taxon>
        <taxon>Tylenchomorpha</taxon>
        <taxon>Tylenchoidea</taxon>
        <taxon>Heteroderidae</taxon>
        <taxon>Heteroderinae</taxon>
        <taxon>Globodera</taxon>
    </lineage>
</organism>
<sequence>MKQIAVKCFILFGVIFAVASLKLDEQIELPPFCDGPNKDNSKVVVCCKAVKAFERAEQSSYAPPELKECEQCGKELCPHE</sequence>
<dbReference type="WBParaSite" id="Gr19_v10_g5431.t1">
    <property type="protein sequence ID" value="Gr19_v10_g5431.t1"/>
    <property type="gene ID" value="Gr19_v10_g5431"/>
</dbReference>
<evidence type="ECO:0000313" key="2">
    <source>
        <dbReference type="Proteomes" id="UP000887572"/>
    </source>
</evidence>
<keyword evidence="1" id="KW-0732">Signal</keyword>
<dbReference type="Proteomes" id="UP000887572">
    <property type="component" value="Unplaced"/>
</dbReference>
<dbReference type="AlphaFoldDB" id="A0A914HZD7"/>
<keyword evidence="2" id="KW-1185">Reference proteome</keyword>
<reference evidence="3" key="1">
    <citation type="submission" date="2022-11" db="UniProtKB">
        <authorList>
            <consortium name="WormBaseParasite"/>
        </authorList>
    </citation>
    <scope>IDENTIFICATION</scope>
</reference>
<protein>
    <submittedName>
        <fullName evidence="3">Uncharacterized protein</fullName>
    </submittedName>
</protein>
<proteinExistence type="predicted"/>
<evidence type="ECO:0000313" key="3">
    <source>
        <dbReference type="WBParaSite" id="Gr19_v10_g5431.t1"/>
    </source>
</evidence>
<feature type="chain" id="PRO_5037988636" evidence="1">
    <location>
        <begin position="21"/>
        <end position="80"/>
    </location>
</feature>